<evidence type="ECO:0000259" key="14">
    <source>
        <dbReference type="PROSITE" id="PS51098"/>
    </source>
</evidence>
<evidence type="ECO:0000256" key="1">
    <source>
        <dbReference type="ARBA" id="ARBA00004651"/>
    </source>
</evidence>
<dbReference type="PANTHER" id="PTHR30009:SF24">
    <property type="entry name" value="PTS SYSTEM, IIBC COMPONENT"/>
    <property type="match status" value="1"/>
</dbReference>
<evidence type="ECO:0000259" key="15">
    <source>
        <dbReference type="PROSITE" id="PS51103"/>
    </source>
</evidence>
<sequence>MNSNIFSVVQKIGRSFFLPMSVLPVAGILLGIGASFTNPNTIKTFNLENILGDGTFLHGVLVIMSSVGSIIFSNLPIIFALAVALGMARNEKAVAVLASALSFLAMNTTVNALLKLSGQILPDGSYSSNTLQGAITTMCGIETLQMGVFGGIVVGLVTAFLHNKFYKQQLPMVLSYFAGIRFVPIICVIAHIFVGAILFFIWPTIQQGIFAISNLIMASGYIGTFIFGFMERILIPYGLHHVFYIPFWQTGLGGTAIVDGVTITGAQNIFFAQLASPNVTQFSVEACRFMTGKYSFMMAGLPAAALAMYHCAKPENKKIVGGLLVSAALTSFVTGITEPIEFTFLFIAPALFVLHCVLAGFSFVLMHMLNICIGTTFSCGLIDFILYGVLQGQAKTNWLMILPVFVGYFVLYYFIFKFVILKFNLPTPGRGDSTENKLYTKEDYLNKKKSSNIKTDATNNDTLSPIIIDGLGGTDNILDINSCATRLRITIKDNTKINETILKQTGSAGIIQKGNGIQIIYGPQVSIIHSNLEEYIAYMNKPIDKSTHDSSTIKGELKAVSDGKVISLSNVPDETFSSKALGDGYAIQPSKGEVVAPISGTITMLMEKTNHAIGIKTDDDIDILIHIGIDTVTLNGVGFTPLVKIGQKVNIGDKLVNFDKNYIEKNHLCSDIIVIILNNNNTPKIKYTTDIIAKAGKTTIGIW</sequence>
<gene>
    <name evidence="16" type="ORF">DWY77_00780</name>
</gene>
<dbReference type="GO" id="GO:0008982">
    <property type="term" value="F:protein-N(PI)-phosphohistidine-sugar phosphotransferase activity"/>
    <property type="evidence" value="ECO:0007669"/>
    <property type="project" value="InterPro"/>
</dbReference>
<feature type="transmembrane region" description="Helical" evidence="12">
    <location>
        <begin position="173"/>
        <end position="202"/>
    </location>
</feature>
<evidence type="ECO:0000256" key="11">
    <source>
        <dbReference type="PROSITE-ProRule" id="PRU00421"/>
    </source>
</evidence>
<feature type="transmembrane region" description="Helical" evidence="12">
    <location>
        <begin position="371"/>
        <end position="390"/>
    </location>
</feature>
<dbReference type="InterPro" id="IPR003352">
    <property type="entry name" value="PTS_EIIC"/>
</dbReference>
<comment type="caution">
    <text evidence="16">The sequence shown here is derived from an EMBL/GenBank/DDBJ whole genome shotgun (WGS) entry which is preliminary data.</text>
</comment>
<protein>
    <submittedName>
        <fullName evidence="16">PTS glucose transporter subunit IIA</fullName>
    </submittedName>
</protein>
<keyword evidence="2" id="KW-0813">Transport</keyword>
<dbReference type="PROSITE" id="PS01035">
    <property type="entry name" value="PTS_EIIB_TYPE_1_CYS"/>
    <property type="match status" value="1"/>
</dbReference>
<dbReference type="PANTHER" id="PTHR30009">
    <property type="entry name" value="CYTOCHROME C-TYPE SYNTHESIS PROTEIN AND PTS TRANSMEMBRANE COMPONENT"/>
    <property type="match status" value="1"/>
</dbReference>
<dbReference type="GO" id="GO:0016301">
    <property type="term" value="F:kinase activity"/>
    <property type="evidence" value="ECO:0007669"/>
    <property type="project" value="UniProtKB-KW"/>
</dbReference>
<evidence type="ECO:0000313" key="17">
    <source>
        <dbReference type="Proteomes" id="UP000286147"/>
    </source>
</evidence>
<evidence type="ECO:0000256" key="12">
    <source>
        <dbReference type="SAM" id="Phobius"/>
    </source>
</evidence>
<dbReference type="Gene3D" id="2.70.70.10">
    <property type="entry name" value="Glucose Permease (Domain IIA)"/>
    <property type="match status" value="1"/>
</dbReference>
<dbReference type="FunFam" id="2.70.70.10:FF:000001">
    <property type="entry name" value="PTS system glucose-specific IIA component"/>
    <property type="match status" value="1"/>
</dbReference>
<dbReference type="InterPro" id="IPR036878">
    <property type="entry name" value="Glu_permease_IIB"/>
</dbReference>
<keyword evidence="8" id="KW-0418">Kinase</keyword>
<feature type="transmembrane region" description="Helical" evidence="12">
    <location>
        <begin position="56"/>
        <end position="86"/>
    </location>
</feature>
<evidence type="ECO:0000259" key="13">
    <source>
        <dbReference type="PROSITE" id="PS51093"/>
    </source>
</evidence>
<keyword evidence="6" id="KW-0598">Phosphotransferase system</keyword>
<keyword evidence="7 12" id="KW-0812">Transmembrane</keyword>
<dbReference type="PROSITE" id="PS51103">
    <property type="entry name" value="PTS_EIIC_TYPE_1"/>
    <property type="match status" value="1"/>
</dbReference>
<dbReference type="Pfam" id="PF00367">
    <property type="entry name" value="PTS_EIIB"/>
    <property type="match status" value="1"/>
</dbReference>
<evidence type="ECO:0000256" key="9">
    <source>
        <dbReference type="ARBA" id="ARBA00022989"/>
    </source>
</evidence>
<evidence type="ECO:0000256" key="2">
    <source>
        <dbReference type="ARBA" id="ARBA00022448"/>
    </source>
</evidence>
<dbReference type="EMBL" id="QRTP01000001">
    <property type="protein sequence ID" value="RGQ87135.1"/>
    <property type="molecule type" value="Genomic_DNA"/>
</dbReference>
<dbReference type="Pfam" id="PF02378">
    <property type="entry name" value="PTS_EIIC"/>
    <property type="match status" value="1"/>
</dbReference>
<keyword evidence="10 12" id="KW-0472">Membrane</keyword>
<reference evidence="16 17" key="1">
    <citation type="submission" date="2018-08" db="EMBL/GenBank/DDBJ databases">
        <title>A genome reference for cultivated species of the human gut microbiota.</title>
        <authorList>
            <person name="Zou Y."/>
            <person name="Xue W."/>
            <person name="Luo G."/>
        </authorList>
    </citation>
    <scope>NUCLEOTIDE SEQUENCE [LARGE SCALE GENOMIC DNA]</scope>
    <source>
        <strain evidence="16 17">AF27-12</strain>
    </source>
</reference>
<keyword evidence="3" id="KW-1003">Cell membrane</keyword>
<dbReference type="GO" id="GO:0090563">
    <property type="term" value="F:protein-phosphocysteine-sugar phosphotransferase activity"/>
    <property type="evidence" value="ECO:0007669"/>
    <property type="project" value="TreeGrafter"/>
</dbReference>
<dbReference type="NCBIfam" id="TIGR00830">
    <property type="entry name" value="PTBA"/>
    <property type="match status" value="1"/>
</dbReference>
<name>A0A412CI34_9FIRM</name>
<feature type="transmembrane region" description="Helical" evidence="12">
    <location>
        <begin position="342"/>
        <end position="364"/>
    </location>
</feature>
<dbReference type="InterPro" id="IPR001127">
    <property type="entry name" value="PTS_EIIA_1_perm"/>
</dbReference>
<keyword evidence="5" id="KW-0808">Transferase</keyword>
<dbReference type="SUPFAM" id="SSF51261">
    <property type="entry name" value="Duplicated hybrid motif"/>
    <property type="match status" value="1"/>
</dbReference>
<feature type="domain" description="PTS EIIC type-1" evidence="15">
    <location>
        <begin position="3"/>
        <end position="432"/>
    </location>
</feature>
<dbReference type="PROSITE" id="PS51098">
    <property type="entry name" value="PTS_EIIB_TYPE_1"/>
    <property type="match status" value="1"/>
</dbReference>
<evidence type="ECO:0000256" key="3">
    <source>
        <dbReference type="ARBA" id="ARBA00022475"/>
    </source>
</evidence>
<feature type="domain" description="PTS EIIB type-1" evidence="14">
    <location>
        <begin position="461"/>
        <end position="542"/>
    </location>
</feature>
<feature type="transmembrane region" description="Helical" evidence="12">
    <location>
        <begin position="294"/>
        <end position="312"/>
    </location>
</feature>
<dbReference type="GO" id="GO:0009401">
    <property type="term" value="P:phosphoenolpyruvate-dependent sugar phosphotransferase system"/>
    <property type="evidence" value="ECO:0007669"/>
    <property type="project" value="UniProtKB-KW"/>
</dbReference>
<evidence type="ECO:0000256" key="6">
    <source>
        <dbReference type="ARBA" id="ARBA00022683"/>
    </source>
</evidence>
<comment type="subcellular location">
    <subcellularLocation>
        <location evidence="1">Cell membrane</location>
        <topology evidence="1">Multi-pass membrane protein</topology>
    </subcellularLocation>
</comment>
<proteinExistence type="predicted"/>
<organism evidence="16 17">
    <name type="scientific">Megamonas rupellensis</name>
    <dbReference type="NCBI Taxonomy" id="491921"/>
    <lineage>
        <taxon>Bacteria</taxon>
        <taxon>Bacillati</taxon>
        <taxon>Bacillota</taxon>
        <taxon>Negativicutes</taxon>
        <taxon>Selenomonadales</taxon>
        <taxon>Selenomonadaceae</taxon>
        <taxon>Megamonas</taxon>
    </lineage>
</organism>
<dbReference type="CDD" id="cd00212">
    <property type="entry name" value="PTS_IIB_glc"/>
    <property type="match status" value="1"/>
</dbReference>
<dbReference type="InterPro" id="IPR013013">
    <property type="entry name" value="PTS_EIIC_1"/>
</dbReference>
<dbReference type="InterPro" id="IPR001996">
    <property type="entry name" value="PTS_IIB_1"/>
</dbReference>
<keyword evidence="4 16" id="KW-0762">Sugar transport</keyword>
<dbReference type="PROSITE" id="PS51093">
    <property type="entry name" value="PTS_EIIA_TYPE_1"/>
    <property type="match status" value="1"/>
</dbReference>
<feature type="active site" description="Phosphocysteine intermediate; for EIIB activity" evidence="11">
    <location>
        <position position="483"/>
    </location>
</feature>
<feature type="domain" description="PTS EIIA type-1" evidence="13">
    <location>
        <begin position="573"/>
        <end position="678"/>
    </location>
</feature>
<accession>A0A412CI34</accession>
<feature type="transmembrane region" description="Helical" evidence="12">
    <location>
        <begin position="251"/>
        <end position="274"/>
    </location>
</feature>
<evidence type="ECO:0000313" key="16">
    <source>
        <dbReference type="EMBL" id="RGQ87135.1"/>
    </source>
</evidence>
<dbReference type="GO" id="GO:0005886">
    <property type="term" value="C:plasma membrane"/>
    <property type="evidence" value="ECO:0007669"/>
    <property type="project" value="UniProtKB-SubCell"/>
</dbReference>
<evidence type="ECO:0000256" key="10">
    <source>
        <dbReference type="ARBA" id="ARBA00023136"/>
    </source>
</evidence>
<feature type="transmembrane region" description="Helical" evidence="12">
    <location>
        <begin position="319"/>
        <end position="336"/>
    </location>
</feature>
<dbReference type="RefSeq" id="WP_118035395.1">
    <property type="nucleotide sequence ID" value="NZ_QRTP01000001.1"/>
</dbReference>
<dbReference type="Gene3D" id="3.30.1360.60">
    <property type="entry name" value="Glucose permease domain IIB"/>
    <property type="match status" value="1"/>
</dbReference>
<dbReference type="Proteomes" id="UP000286147">
    <property type="component" value="Unassembled WGS sequence"/>
</dbReference>
<dbReference type="InterPro" id="IPR050429">
    <property type="entry name" value="PTS_Glucose_EIICBA"/>
</dbReference>
<dbReference type="SUPFAM" id="SSF55604">
    <property type="entry name" value="Glucose permease domain IIB"/>
    <property type="match status" value="1"/>
</dbReference>
<feature type="transmembrane region" description="Helical" evidence="12">
    <location>
        <begin position="134"/>
        <end position="161"/>
    </location>
</feature>
<keyword evidence="9 12" id="KW-1133">Transmembrane helix</keyword>
<dbReference type="InterPro" id="IPR011055">
    <property type="entry name" value="Dup_hybrid_motif"/>
</dbReference>
<dbReference type="AlphaFoldDB" id="A0A412CI34"/>
<evidence type="ECO:0000256" key="5">
    <source>
        <dbReference type="ARBA" id="ARBA00022679"/>
    </source>
</evidence>
<dbReference type="Pfam" id="PF00358">
    <property type="entry name" value="PTS_EIIA_1"/>
    <property type="match status" value="1"/>
</dbReference>
<evidence type="ECO:0000256" key="8">
    <source>
        <dbReference type="ARBA" id="ARBA00022777"/>
    </source>
</evidence>
<feature type="transmembrane region" description="Helical" evidence="12">
    <location>
        <begin position="396"/>
        <end position="415"/>
    </location>
</feature>
<feature type="transmembrane region" description="Helical" evidence="12">
    <location>
        <begin position="208"/>
        <end position="230"/>
    </location>
</feature>
<evidence type="ECO:0000256" key="7">
    <source>
        <dbReference type="ARBA" id="ARBA00022692"/>
    </source>
</evidence>
<evidence type="ECO:0000256" key="4">
    <source>
        <dbReference type="ARBA" id="ARBA00022597"/>
    </source>
</evidence>
<feature type="transmembrane region" description="Helical" evidence="12">
    <location>
        <begin position="16"/>
        <end position="36"/>
    </location>
</feature>
<dbReference type="InterPro" id="IPR018113">
    <property type="entry name" value="PTrfase_EIIB_Cys"/>
</dbReference>
<dbReference type="NCBIfam" id="TIGR00826">
    <property type="entry name" value="EIIB_glc"/>
    <property type="match status" value="1"/>
</dbReference>